<dbReference type="Gene3D" id="3.30.1660.10">
    <property type="entry name" value="Flavin-binding protein dodecin"/>
    <property type="match status" value="1"/>
</dbReference>
<dbReference type="InterPro" id="IPR036694">
    <property type="entry name" value="Dodecin-like_sf"/>
</dbReference>
<dbReference type="Pfam" id="PF07311">
    <property type="entry name" value="Dodecin"/>
    <property type="match status" value="1"/>
</dbReference>
<dbReference type="AlphaFoldDB" id="A0A226BYH6"/>
<protein>
    <recommendedName>
        <fullName evidence="3">Dodecin domain-containing protein</fullName>
    </recommendedName>
</protein>
<proteinExistence type="predicted"/>
<dbReference type="PANTHER" id="PTHR39324">
    <property type="entry name" value="CALCIUM DODECIN"/>
    <property type="match status" value="1"/>
</dbReference>
<evidence type="ECO:0008006" key="3">
    <source>
        <dbReference type="Google" id="ProtNLM"/>
    </source>
</evidence>
<dbReference type="RefSeq" id="WP_089023271.1">
    <property type="nucleotide sequence ID" value="NZ_NIQC01000009.1"/>
</dbReference>
<reference evidence="1 2" key="1">
    <citation type="submission" date="2017-06" db="EMBL/GenBank/DDBJ databases">
        <title>Draft Genome Sequence of Natranaerobius trueperi halophilic, alkalithermophilic bacteria from soda lakes.</title>
        <authorList>
            <person name="Zhao B."/>
        </authorList>
    </citation>
    <scope>NUCLEOTIDE SEQUENCE [LARGE SCALE GENOMIC DNA]</scope>
    <source>
        <strain evidence="1 2">DSM 18760</strain>
    </source>
</reference>
<dbReference type="InterPro" id="IPR009923">
    <property type="entry name" value="Dodecin"/>
</dbReference>
<dbReference type="Proteomes" id="UP000214588">
    <property type="component" value="Unassembled WGS sequence"/>
</dbReference>
<evidence type="ECO:0000313" key="2">
    <source>
        <dbReference type="Proteomes" id="UP000214588"/>
    </source>
</evidence>
<gene>
    <name evidence="1" type="ORF">CDO51_05320</name>
</gene>
<accession>A0A226BYH6</accession>
<organism evidence="1 2">
    <name type="scientific">Natranaerobius trueperi</name>
    <dbReference type="NCBI Taxonomy" id="759412"/>
    <lineage>
        <taxon>Bacteria</taxon>
        <taxon>Bacillati</taxon>
        <taxon>Bacillota</taxon>
        <taxon>Clostridia</taxon>
        <taxon>Natranaerobiales</taxon>
        <taxon>Natranaerobiaceae</taxon>
        <taxon>Natranaerobius</taxon>
    </lineage>
</organism>
<dbReference type="PANTHER" id="PTHR39324:SF1">
    <property type="entry name" value="CALCIUM DODECIN"/>
    <property type="match status" value="1"/>
</dbReference>
<dbReference type="SUPFAM" id="SSF89807">
    <property type="entry name" value="Dodecin-like"/>
    <property type="match status" value="1"/>
</dbReference>
<evidence type="ECO:0000313" key="1">
    <source>
        <dbReference type="EMBL" id="OWZ83981.1"/>
    </source>
</evidence>
<sequence>METVKVVELVGESRHSWEDAVKNAVHDACKSIDNISGVEVYNMTAGVRDGELTEYKANVKVAFEVTR</sequence>
<comment type="caution">
    <text evidence="1">The sequence shown here is derived from an EMBL/GenBank/DDBJ whole genome shotgun (WGS) entry which is preliminary data.</text>
</comment>
<keyword evidence="2" id="KW-1185">Reference proteome</keyword>
<dbReference type="OrthoDB" id="1707990at2"/>
<name>A0A226BYH6_9FIRM</name>
<dbReference type="InterPro" id="IPR025543">
    <property type="entry name" value="Dodecin-like"/>
</dbReference>
<dbReference type="EMBL" id="NIQC01000009">
    <property type="protein sequence ID" value="OWZ83981.1"/>
    <property type="molecule type" value="Genomic_DNA"/>
</dbReference>